<accession>A0A1Q6IBN1</accession>
<dbReference type="EMBL" id="MNQU01000111">
    <property type="protein sequence ID" value="OKZ37622.1"/>
    <property type="molecule type" value="Genomic_DNA"/>
</dbReference>
<comment type="caution">
    <text evidence="1">The sequence shown here is derived from an EMBL/GenBank/DDBJ whole genome shotgun (WGS) entry which is preliminary data.</text>
</comment>
<gene>
    <name evidence="1" type="ORF">BHV79_04740</name>
</gene>
<name>A0A1Q6IBN1_BACUN</name>
<proteinExistence type="predicted"/>
<reference evidence="1 2" key="1">
    <citation type="journal article" date="2016" name="Nat. Biotechnol.">
        <title>Measurement of bacterial replication rates in microbial communities.</title>
        <authorList>
            <person name="Brown C.T."/>
            <person name="Olm M.R."/>
            <person name="Thomas B.C."/>
            <person name="Banfield J.F."/>
        </authorList>
    </citation>
    <scope>NUCLEOTIDE SEQUENCE [LARGE SCALE GENOMIC DNA]</scope>
    <source>
        <strain evidence="1">45_41</strain>
    </source>
</reference>
<sequence>MGNLVKALKIAANVAEIIVAGSVLIELAEKYGGRLGKKKSATGKVATDTAATITDSTSDA</sequence>
<evidence type="ECO:0000313" key="1">
    <source>
        <dbReference type="EMBL" id="OKZ37622.1"/>
    </source>
</evidence>
<evidence type="ECO:0000313" key="2">
    <source>
        <dbReference type="Proteomes" id="UP000186549"/>
    </source>
</evidence>
<dbReference type="AlphaFoldDB" id="A0A1Q6IBN1"/>
<organism evidence="1 2">
    <name type="scientific">Bacteroides uniformis</name>
    <dbReference type="NCBI Taxonomy" id="820"/>
    <lineage>
        <taxon>Bacteria</taxon>
        <taxon>Pseudomonadati</taxon>
        <taxon>Bacteroidota</taxon>
        <taxon>Bacteroidia</taxon>
        <taxon>Bacteroidales</taxon>
        <taxon>Bacteroidaceae</taxon>
        <taxon>Bacteroides</taxon>
    </lineage>
</organism>
<dbReference type="Proteomes" id="UP000186549">
    <property type="component" value="Unassembled WGS sequence"/>
</dbReference>
<protein>
    <submittedName>
        <fullName evidence="1">Uncharacterized protein</fullName>
    </submittedName>
</protein>